<evidence type="ECO:0000256" key="2">
    <source>
        <dbReference type="ARBA" id="ARBA00023043"/>
    </source>
</evidence>
<gene>
    <name evidence="7" type="ORF">DPMN_160650</name>
</gene>
<feature type="compositionally biased region" description="Basic and acidic residues" evidence="5">
    <location>
        <begin position="59"/>
        <end position="74"/>
    </location>
</feature>
<dbReference type="Pfam" id="PF12796">
    <property type="entry name" value="Ank_2"/>
    <property type="match status" value="1"/>
</dbReference>
<dbReference type="OrthoDB" id="426293at2759"/>
<dbReference type="PROSITE" id="PS50088">
    <property type="entry name" value="ANK_REPEAT"/>
    <property type="match status" value="2"/>
</dbReference>
<dbReference type="PROSITE" id="PS50096">
    <property type="entry name" value="IQ"/>
    <property type="match status" value="1"/>
</dbReference>
<dbReference type="AlphaFoldDB" id="A0A9D4EN80"/>
<dbReference type="PROSITE" id="PS50297">
    <property type="entry name" value="ANK_REP_REGION"/>
    <property type="match status" value="2"/>
</dbReference>
<feature type="repeat" description="ANK" evidence="3">
    <location>
        <begin position="199"/>
        <end position="231"/>
    </location>
</feature>
<keyword evidence="1" id="KW-0677">Repeat</keyword>
<proteinExistence type="predicted"/>
<name>A0A9D4EN80_DREPO</name>
<dbReference type="SMART" id="SM00248">
    <property type="entry name" value="ANK"/>
    <property type="match status" value="2"/>
</dbReference>
<dbReference type="PANTHER" id="PTHR24171:SF9">
    <property type="entry name" value="ANKYRIN REPEAT DOMAIN-CONTAINING PROTEIN 39"/>
    <property type="match status" value="1"/>
</dbReference>
<accession>A0A9D4EN80</accession>
<keyword evidence="2 3" id="KW-0040">ANK repeat</keyword>
<keyword evidence="4" id="KW-0175">Coiled coil</keyword>
<dbReference type="Gene3D" id="1.25.40.20">
    <property type="entry name" value="Ankyrin repeat-containing domain"/>
    <property type="match status" value="1"/>
</dbReference>
<dbReference type="PANTHER" id="PTHR24171">
    <property type="entry name" value="ANKYRIN REPEAT DOMAIN-CONTAINING PROTEIN 39-RELATED"/>
    <property type="match status" value="1"/>
</dbReference>
<dbReference type="InterPro" id="IPR027417">
    <property type="entry name" value="P-loop_NTPase"/>
</dbReference>
<evidence type="ECO:0000259" key="6">
    <source>
        <dbReference type="Pfam" id="PF12781"/>
    </source>
</evidence>
<feature type="coiled-coil region" evidence="4">
    <location>
        <begin position="287"/>
        <end position="336"/>
    </location>
</feature>
<feature type="region of interest" description="Disordered" evidence="5">
    <location>
        <begin position="1"/>
        <end position="75"/>
    </location>
</feature>
<keyword evidence="8" id="KW-1185">Reference proteome</keyword>
<reference evidence="7" key="1">
    <citation type="journal article" date="2019" name="bioRxiv">
        <title>The Genome of the Zebra Mussel, Dreissena polymorpha: A Resource for Invasive Species Research.</title>
        <authorList>
            <person name="McCartney M.A."/>
            <person name="Auch B."/>
            <person name="Kono T."/>
            <person name="Mallez S."/>
            <person name="Zhang Y."/>
            <person name="Obille A."/>
            <person name="Becker A."/>
            <person name="Abrahante J.E."/>
            <person name="Garbe J."/>
            <person name="Badalamenti J.P."/>
            <person name="Herman A."/>
            <person name="Mangelson H."/>
            <person name="Liachko I."/>
            <person name="Sullivan S."/>
            <person name="Sone E.D."/>
            <person name="Koren S."/>
            <person name="Silverstein K.A.T."/>
            <person name="Beckman K.B."/>
            <person name="Gohl D.M."/>
        </authorList>
    </citation>
    <scope>NUCLEOTIDE SEQUENCE</scope>
    <source>
        <strain evidence="7">Duluth1</strain>
        <tissue evidence="7">Whole animal</tissue>
    </source>
</reference>
<sequence>MPPKKPVPAKPAAGRGAPATRGAPAGRGTPRGGAATRGAPAKKGAAPAQGAKKPATGETKPKEKVWTKEDESARKIQTKFRQYRAKKLLDVKKKEKQDYNDLMDKLEKEAFVKLVQMEQEKAEKQRQKEEEERKRKREEKQRMKRMLEAAFDGDTDEMAIVLKEVVEADNKYGVPGDDVIGKALRARHIMNVVECEDANENTPISEAASGGHVEAIKFLLERGADPNKRGQFMRTPLYRAAFAGHLEACEILLQNGSDPRMYASDGQTPEQIASVTAIQQLIQGWDLEQTESLLKRLEAEKERIKEMERQKREAETNKLENVVKEAQEVFDVAQKKYQYAYCELQKRIMEHDQAPTMGFAKPEITIQAIQDCECDVEIAKIDLDKARDKLAQAKLRLREQMKGGEELDDNDLPGVKVTIRELDDVLLRDVGNRISESGKWPLIIDPNGQAATFLRYRDTNYINTLSPIQMEQEKIRMSVLGSVRFGKPCVIDMMEVDMFHAVETRFDEVTAGLLNMMMDKSIMREENYLKLVREGDPPDYQKNKFQDLRTCNFKVYIITKNTMPPENLLDRTYPIRIHVPVT</sequence>
<evidence type="ECO:0000256" key="3">
    <source>
        <dbReference type="PROSITE-ProRule" id="PRU00023"/>
    </source>
</evidence>
<dbReference type="Gene3D" id="3.40.50.300">
    <property type="entry name" value="P-loop containing nucleotide triphosphate hydrolases"/>
    <property type="match status" value="1"/>
</dbReference>
<dbReference type="SUPFAM" id="SSF48403">
    <property type="entry name" value="Ankyrin repeat"/>
    <property type="match status" value="1"/>
</dbReference>
<feature type="coiled-coil region" evidence="4">
    <location>
        <begin position="85"/>
        <end position="149"/>
    </location>
</feature>
<dbReference type="Proteomes" id="UP000828390">
    <property type="component" value="Unassembled WGS sequence"/>
</dbReference>
<reference evidence="7" key="2">
    <citation type="submission" date="2020-11" db="EMBL/GenBank/DDBJ databases">
        <authorList>
            <person name="McCartney M.A."/>
            <person name="Auch B."/>
            <person name="Kono T."/>
            <person name="Mallez S."/>
            <person name="Becker A."/>
            <person name="Gohl D.M."/>
            <person name="Silverstein K.A.T."/>
            <person name="Koren S."/>
            <person name="Bechman K.B."/>
            <person name="Herman A."/>
            <person name="Abrahante J.E."/>
            <person name="Garbe J."/>
        </authorList>
    </citation>
    <scope>NUCLEOTIDE SEQUENCE</scope>
    <source>
        <strain evidence="7">Duluth1</strain>
        <tissue evidence="7">Whole animal</tissue>
    </source>
</reference>
<comment type="caution">
    <text evidence="7">The sequence shown here is derived from an EMBL/GenBank/DDBJ whole genome shotgun (WGS) entry which is preliminary data.</text>
</comment>
<dbReference type="InterPro" id="IPR002110">
    <property type="entry name" value="Ankyrin_rpt"/>
</dbReference>
<dbReference type="InterPro" id="IPR036770">
    <property type="entry name" value="Ankyrin_rpt-contain_sf"/>
</dbReference>
<feature type="coiled-coil region" evidence="4">
    <location>
        <begin position="369"/>
        <end position="403"/>
    </location>
</feature>
<evidence type="ECO:0000256" key="5">
    <source>
        <dbReference type="SAM" id="MobiDB-lite"/>
    </source>
</evidence>
<dbReference type="Pfam" id="PF12781">
    <property type="entry name" value="AAA_9"/>
    <property type="match status" value="1"/>
</dbReference>
<evidence type="ECO:0000256" key="1">
    <source>
        <dbReference type="ARBA" id="ARBA00022737"/>
    </source>
</evidence>
<evidence type="ECO:0000313" key="8">
    <source>
        <dbReference type="Proteomes" id="UP000828390"/>
    </source>
</evidence>
<protein>
    <recommendedName>
        <fullName evidence="6">Dynein heavy chain ATP-binding dynein motor region domain-containing protein</fullName>
    </recommendedName>
</protein>
<feature type="repeat" description="ANK" evidence="3">
    <location>
        <begin position="232"/>
        <end position="264"/>
    </location>
</feature>
<organism evidence="7 8">
    <name type="scientific">Dreissena polymorpha</name>
    <name type="common">Zebra mussel</name>
    <name type="synonym">Mytilus polymorpha</name>
    <dbReference type="NCBI Taxonomy" id="45954"/>
    <lineage>
        <taxon>Eukaryota</taxon>
        <taxon>Metazoa</taxon>
        <taxon>Spiralia</taxon>
        <taxon>Lophotrochozoa</taxon>
        <taxon>Mollusca</taxon>
        <taxon>Bivalvia</taxon>
        <taxon>Autobranchia</taxon>
        <taxon>Heteroconchia</taxon>
        <taxon>Euheterodonta</taxon>
        <taxon>Imparidentia</taxon>
        <taxon>Neoheterodontei</taxon>
        <taxon>Myida</taxon>
        <taxon>Dreissenoidea</taxon>
        <taxon>Dreissenidae</taxon>
        <taxon>Dreissena</taxon>
    </lineage>
</organism>
<dbReference type="InterPro" id="IPR035706">
    <property type="entry name" value="AAA_9"/>
</dbReference>
<dbReference type="EMBL" id="JAIWYP010000008">
    <property type="protein sequence ID" value="KAH3782731.1"/>
    <property type="molecule type" value="Genomic_DNA"/>
</dbReference>
<feature type="domain" description="Dynein heavy chain ATP-binding dynein motor region" evidence="6">
    <location>
        <begin position="434"/>
        <end position="498"/>
    </location>
</feature>
<evidence type="ECO:0000313" key="7">
    <source>
        <dbReference type="EMBL" id="KAH3782731.1"/>
    </source>
</evidence>
<feature type="compositionally biased region" description="Low complexity" evidence="5">
    <location>
        <begin position="10"/>
        <end position="57"/>
    </location>
</feature>
<evidence type="ECO:0000256" key="4">
    <source>
        <dbReference type="SAM" id="Coils"/>
    </source>
</evidence>